<dbReference type="AlphaFoldDB" id="A0A5S5C1A9"/>
<protein>
    <submittedName>
        <fullName evidence="4">Spore germination protein KA</fullName>
    </submittedName>
</protein>
<evidence type="ECO:0000256" key="2">
    <source>
        <dbReference type="ARBA" id="ARBA00023136"/>
    </source>
</evidence>
<dbReference type="PANTHER" id="PTHR22550">
    <property type="entry name" value="SPORE GERMINATION PROTEIN"/>
    <property type="match status" value="1"/>
</dbReference>
<dbReference type="PIRSF" id="PIRSF005690">
    <property type="entry name" value="GerBA"/>
    <property type="match status" value="1"/>
</dbReference>
<dbReference type="Pfam" id="PF03323">
    <property type="entry name" value="GerA"/>
    <property type="match status" value="1"/>
</dbReference>
<dbReference type="Proteomes" id="UP000323257">
    <property type="component" value="Unassembled WGS sequence"/>
</dbReference>
<reference evidence="4 5" key="1">
    <citation type="submission" date="2019-07" db="EMBL/GenBank/DDBJ databases">
        <title>Genomic Encyclopedia of Type Strains, Phase III (KMG-III): the genomes of soil and plant-associated and newly described type strains.</title>
        <authorList>
            <person name="Whitman W."/>
        </authorList>
    </citation>
    <scope>NUCLEOTIDE SEQUENCE [LARGE SCALE GENOMIC DNA]</scope>
    <source>
        <strain evidence="4 5">BL24</strain>
    </source>
</reference>
<proteinExistence type="inferred from homology"/>
<comment type="caution">
    <text evidence="4">The sequence shown here is derived from an EMBL/GenBank/DDBJ whole genome shotgun (WGS) entry which is preliminary data.</text>
</comment>
<dbReference type="GO" id="GO:0009847">
    <property type="term" value="P:spore germination"/>
    <property type="evidence" value="ECO:0007669"/>
    <property type="project" value="InterPro"/>
</dbReference>
<feature type="transmembrane region" description="Helical" evidence="3">
    <location>
        <begin position="394"/>
        <end position="421"/>
    </location>
</feature>
<keyword evidence="3" id="KW-0812">Transmembrane</keyword>
<evidence type="ECO:0000256" key="1">
    <source>
        <dbReference type="ARBA" id="ARBA00005278"/>
    </source>
</evidence>
<organism evidence="4 5">
    <name type="scientific">Paenibacillus methanolicus</name>
    <dbReference type="NCBI Taxonomy" id="582686"/>
    <lineage>
        <taxon>Bacteria</taxon>
        <taxon>Bacillati</taxon>
        <taxon>Bacillota</taxon>
        <taxon>Bacilli</taxon>
        <taxon>Bacillales</taxon>
        <taxon>Paenibacillaceae</taxon>
        <taxon>Paenibacillus</taxon>
    </lineage>
</organism>
<dbReference type="PANTHER" id="PTHR22550:SF5">
    <property type="entry name" value="LEUCINE ZIPPER PROTEIN 4"/>
    <property type="match status" value="1"/>
</dbReference>
<feature type="transmembrane region" description="Helical" evidence="3">
    <location>
        <begin position="271"/>
        <end position="290"/>
    </location>
</feature>
<dbReference type="EMBL" id="VNHS01000008">
    <property type="protein sequence ID" value="TYP72408.1"/>
    <property type="molecule type" value="Genomic_DNA"/>
</dbReference>
<feature type="transmembrane region" description="Helical" evidence="3">
    <location>
        <begin position="364"/>
        <end position="382"/>
    </location>
</feature>
<sequence>MTISTTGMTSVSNTVERIKTTLGDDPDLIVHDAPEATVVYLCGLIDISRLEREVLTPLSEAGGGFSIRNSTMHRAETIETAVKSLLNGSALLIRHRDLSLLTVNLISMPHRPIETPDSEPSVRGPHEGFTEMLAVNVALIRRRLVTDKLRVKSWMIGSLSQTEVRLLYLEGTASPEVVEEMARRIGAIKTEAILESTHVEECIRDHPYSLFPTMLSTERPDVVSGSLLEGRVAVLVNNSPFAIIAPYQFWTAFQASEDYYLLTGSATFVRLVRAISMFIALLLPSLYVAITTFHPEMMPTNLLLSIAAAREVSPFPALIEALLMELTFEALREAAIRLPRIMGQTVGIVGALVIGQAVVQAGIVSTPMVIVVSMTGIASLMIPRYNMTFPIRILRFLLLFMAGSLGLVGILFGLFLIGIYLTGIKSVGVPYLTPIAPLRLDGMRDLLIRLPLFSVIRPAEASIASKPPEADALSPRHENEGGSS</sequence>
<keyword evidence="3" id="KW-1133">Transmembrane helix</keyword>
<gene>
    <name evidence="4" type="ORF">BCM02_10862</name>
</gene>
<name>A0A5S5C1A9_9BACL</name>
<keyword evidence="2 3" id="KW-0472">Membrane</keyword>
<dbReference type="InterPro" id="IPR050768">
    <property type="entry name" value="UPF0353/GerABKA_families"/>
</dbReference>
<evidence type="ECO:0000313" key="4">
    <source>
        <dbReference type="EMBL" id="TYP72408.1"/>
    </source>
</evidence>
<accession>A0A5S5C1A9</accession>
<evidence type="ECO:0000313" key="5">
    <source>
        <dbReference type="Proteomes" id="UP000323257"/>
    </source>
</evidence>
<evidence type="ECO:0000256" key="3">
    <source>
        <dbReference type="SAM" id="Phobius"/>
    </source>
</evidence>
<comment type="similarity">
    <text evidence="1">Belongs to the GerABKA family.</text>
</comment>
<dbReference type="GO" id="GO:0016020">
    <property type="term" value="C:membrane"/>
    <property type="evidence" value="ECO:0007669"/>
    <property type="project" value="InterPro"/>
</dbReference>
<dbReference type="InterPro" id="IPR004995">
    <property type="entry name" value="Spore_Ger"/>
</dbReference>
<keyword evidence="5" id="KW-1185">Reference proteome</keyword>
<dbReference type="RefSeq" id="WP_187434331.1">
    <property type="nucleotide sequence ID" value="NZ_VNHS01000008.1"/>
</dbReference>